<reference evidence="2 3" key="1">
    <citation type="journal article" date="2013" name="BMC Genomics">
        <title>Reconstruction of the lipid metabolism for the microalga Monoraphidium neglectum from its genome sequence reveals characteristics suitable for biofuel production.</title>
        <authorList>
            <person name="Bogen C."/>
            <person name="Al-Dilaimi A."/>
            <person name="Albersmeier A."/>
            <person name="Wichmann J."/>
            <person name="Grundmann M."/>
            <person name="Rupp O."/>
            <person name="Lauersen K.J."/>
            <person name="Blifernez-Klassen O."/>
            <person name="Kalinowski J."/>
            <person name="Goesmann A."/>
            <person name="Mussgnug J.H."/>
            <person name="Kruse O."/>
        </authorList>
    </citation>
    <scope>NUCLEOTIDE SEQUENCE [LARGE SCALE GENOMIC DNA]</scope>
    <source>
        <strain evidence="2 3">SAG 48.87</strain>
    </source>
</reference>
<dbReference type="RefSeq" id="XP_013894521.1">
    <property type="nucleotide sequence ID" value="XM_014039067.1"/>
</dbReference>
<gene>
    <name evidence="2" type="ORF">MNEG_12460</name>
</gene>
<dbReference type="KEGG" id="mng:MNEG_12460"/>
<evidence type="ECO:0000313" key="3">
    <source>
        <dbReference type="Proteomes" id="UP000054498"/>
    </source>
</evidence>
<protein>
    <submittedName>
        <fullName evidence="2">Uncharacterized protein</fullName>
    </submittedName>
</protein>
<evidence type="ECO:0000256" key="1">
    <source>
        <dbReference type="SAM" id="MobiDB-lite"/>
    </source>
</evidence>
<dbReference type="Proteomes" id="UP000054498">
    <property type="component" value="Unassembled WGS sequence"/>
</dbReference>
<name>A0A0D2M251_9CHLO</name>
<feature type="compositionally biased region" description="Gly residues" evidence="1">
    <location>
        <begin position="152"/>
        <end position="161"/>
    </location>
</feature>
<dbReference type="AlphaFoldDB" id="A0A0D2M251"/>
<proteinExistence type="predicted"/>
<feature type="region of interest" description="Disordered" evidence="1">
    <location>
        <begin position="134"/>
        <end position="170"/>
    </location>
</feature>
<organism evidence="2 3">
    <name type="scientific">Monoraphidium neglectum</name>
    <dbReference type="NCBI Taxonomy" id="145388"/>
    <lineage>
        <taxon>Eukaryota</taxon>
        <taxon>Viridiplantae</taxon>
        <taxon>Chlorophyta</taxon>
        <taxon>core chlorophytes</taxon>
        <taxon>Chlorophyceae</taxon>
        <taxon>CS clade</taxon>
        <taxon>Sphaeropleales</taxon>
        <taxon>Selenastraceae</taxon>
        <taxon>Monoraphidium</taxon>
    </lineage>
</organism>
<evidence type="ECO:0000313" key="2">
    <source>
        <dbReference type="EMBL" id="KIY95501.1"/>
    </source>
</evidence>
<keyword evidence="3" id="KW-1185">Reference proteome</keyword>
<dbReference type="EMBL" id="KK103474">
    <property type="protein sequence ID" value="KIY95501.1"/>
    <property type="molecule type" value="Genomic_DNA"/>
</dbReference>
<feature type="compositionally biased region" description="Low complexity" evidence="1">
    <location>
        <begin position="134"/>
        <end position="151"/>
    </location>
</feature>
<dbReference type="GeneID" id="25729825"/>
<sequence>MAAAQDVLVAARETEADHQRGLTQDEGAHKRLELSLGAEFHRCATRAQNRNKQRKRSSLAQLAMPHDGRHIEFGRKAREAIPQAVQDEILRLSWMDGELYKFAGALLSHKRLVLLQAGLLKKLPDVTVNTSKHPLPGQAAAAGAGQPAAAAAGGGQQGLGVAGQQPDDEL</sequence>
<accession>A0A0D2M251</accession>